<proteinExistence type="predicted"/>
<dbReference type="RefSeq" id="WP_166948446.1">
    <property type="nucleotide sequence ID" value="NZ_JAASQI010000001.1"/>
</dbReference>
<keyword evidence="1" id="KW-0378">Hydrolase</keyword>
<dbReference type="EMBL" id="JAASQI010000001">
    <property type="protein sequence ID" value="NIJ56731.1"/>
    <property type="molecule type" value="Genomic_DNA"/>
</dbReference>
<dbReference type="Proteomes" id="UP001429580">
    <property type="component" value="Unassembled WGS sequence"/>
</dbReference>
<accession>A0ABX0UUT6</accession>
<dbReference type="EC" id="3.5.2.14" evidence="1"/>
<organism evidence="1 2">
    <name type="scientific">Pseudochelatococcus lubricantis</name>
    <dbReference type="NCBI Taxonomy" id="1538102"/>
    <lineage>
        <taxon>Bacteria</taxon>
        <taxon>Pseudomonadati</taxon>
        <taxon>Pseudomonadota</taxon>
        <taxon>Alphaproteobacteria</taxon>
        <taxon>Hyphomicrobiales</taxon>
        <taxon>Chelatococcaceae</taxon>
        <taxon>Pseudochelatococcus</taxon>
    </lineage>
</organism>
<sequence length="69" mass="8026">MKFSQNGFYIESYSKCPNCGQLMYEDAEADRARRVTHEGKTYCSRRCVDWKLDREARHAAAEKLAQHAP</sequence>
<gene>
    <name evidence="1" type="ORF">FHS82_000544</name>
</gene>
<evidence type="ECO:0000313" key="1">
    <source>
        <dbReference type="EMBL" id="NIJ56731.1"/>
    </source>
</evidence>
<comment type="caution">
    <text evidence="1">The sequence shown here is derived from an EMBL/GenBank/DDBJ whole genome shotgun (WGS) entry which is preliminary data.</text>
</comment>
<reference evidence="1 2" key="1">
    <citation type="submission" date="2020-03" db="EMBL/GenBank/DDBJ databases">
        <title>Genomic Encyclopedia of Type Strains, Phase IV (KMG-IV): sequencing the most valuable type-strain genomes for metagenomic binning, comparative biology and taxonomic classification.</title>
        <authorList>
            <person name="Goeker M."/>
        </authorList>
    </citation>
    <scope>NUCLEOTIDE SEQUENCE [LARGE SCALE GENOMIC DNA]</scope>
    <source>
        <strain evidence="1 2">DSM 103870</strain>
    </source>
</reference>
<protein>
    <submittedName>
        <fullName evidence="1">N-methylhydantoinase B</fullName>
        <ecNumber evidence="1">3.5.2.14</ecNumber>
    </submittedName>
</protein>
<keyword evidence="2" id="KW-1185">Reference proteome</keyword>
<dbReference type="GO" id="GO:0047423">
    <property type="term" value="F:N-methylhydantoinase (ATP-hydrolyzing) activity"/>
    <property type="evidence" value="ECO:0007669"/>
    <property type="project" value="UniProtKB-EC"/>
</dbReference>
<evidence type="ECO:0000313" key="2">
    <source>
        <dbReference type="Proteomes" id="UP001429580"/>
    </source>
</evidence>
<name>A0ABX0UUT6_9HYPH</name>